<evidence type="ECO:0000313" key="21">
    <source>
        <dbReference type="Proteomes" id="UP000322225"/>
    </source>
</evidence>
<evidence type="ECO:0000256" key="5">
    <source>
        <dbReference type="ARBA" id="ARBA00044884"/>
    </source>
</evidence>
<evidence type="ECO:0000313" key="20">
    <source>
        <dbReference type="EMBL" id="WWD19427.1"/>
    </source>
</evidence>
<keyword evidence="19" id="KW-1133">Transmembrane helix</keyword>
<evidence type="ECO:0000256" key="16">
    <source>
        <dbReference type="ARBA" id="ARBA00045018"/>
    </source>
</evidence>
<feature type="transmembrane region" description="Helical" evidence="19">
    <location>
        <begin position="107"/>
        <end position="130"/>
    </location>
</feature>
<evidence type="ECO:0000256" key="4">
    <source>
        <dbReference type="ARBA" id="ARBA00044881"/>
    </source>
</evidence>
<feature type="transmembrane region" description="Helical" evidence="19">
    <location>
        <begin position="351"/>
        <end position="376"/>
    </location>
</feature>
<comment type="catalytic activity">
    <reaction evidence="7">
        <text>L-alpha-aminoacyl-L-lysine(out) = L-alpha-aminoacyl-L-lysine(in)</text>
        <dbReference type="Rhea" id="RHEA:79383"/>
        <dbReference type="ChEBI" id="CHEBI:229966"/>
    </reaction>
</comment>
<feature type="transmembrane region" description="Helical" evidence="19">
    <location>
        <begin position="388"/>
        <end position="407"/>
    </location>
</feature>
<comment type="catalytic activity">
    <reaction evidence="3">
        <text>L-histidyl-glycine(out) = L-histidyl-glycine(in)</text>
        <dbReference type="Rhea" id="RHEA:79395"/>
        <dbReference type="ChEBI" id="CHEBI:229957"/>
    </reaction>
</comment>
<evidence type="ECO:0000256" key="14">
    <source>
        <dbReference type="ARBA" id="ARBA00044924"/>
    </source>
</evidence>
<evidence type="ECO:0000256" key="12">
    <source>
        <dbReference type="ARBA" id="ARBA00044912"/>
    </source>
</evidence>
<feature type="transmembrane region" description="Helical" evidence="19">
    <location>
        <begin position="419"/>
        <end position="440"/>
    </location>
</feature>
<gene>
    <name evidence="20" type="ORF">CI109_103887</name>
</gene>
<dbReference type="PANTHER" id="PTHR23512:SF12">
    <property type="entry name" value="TRANSPORTER, PUTATIVE (AFU_ORTHOLOGUE AFUA_4G00260)-RELATED"/>
    <property type="match status" value="1"/>
</dbReference>
<dbReference type="Gene3D" id="1.20.1250.20">
    <property type="entry name" value="MFS general substrate transporter like domains"/>
    <property type="match status" value="2"/>
</dbReference>
<dbReference type="GO" id="GO:0022857">
    <property type="term" value="F:transmembrane transporter activity"/>
    <property type="evidence" value="ECO:0007669"/>
    <property type="project" value="InterPro"/>
</dbReference>
<evidence type="ECO:0000256" key="8">
    <source>
        <dbReference type="ARBA" id="ARBA00044898"/>
    </source>
</evidence>
<dbReference type="Proteomes" id="UP000322225">
    <property type="component" value="Chromosome 7"/>
</dbReference>
<sequence length="505" mass="55412">MSSTSVESRLSGTTTPDDKEKVIRDLPVVPHLTQTGDDELHQTDVTSVDKRDIPLRYRLLAMSMILFFATGSSYAEGTLNAQYGTISSASSLVNTILPIIGGVGIDYWGAAYAAVISSVFVVLGAVISAAGTHGQHYGMLVGGRILMVIESTQGKLYAHWFAGSHLAFVFAIDIAWNRITGIIAKTSAVPMSEINGFWGWALWIPAIICFFNLALCVAYLFYERTVPKAYRPPLGKDAHDKEGTLKKRVTLNTLYALPKFFWILCGTQMFQNAAVATYTSNLADIQTRTRGTSKLAAGYNSSLQGVIPVVLTPLTGLFFDRFGYRMFFVSWTGMLYIIVFVLIGLTTVHPLAPIIISSFANATNAVTFTCAIPILVGDDRLLGTAFGVWKAFANANTLVLEVAAGAIQDRSSTDSYDNVIYLLIAIKALQVVWGPIYDYLDGRWVGHSLRRGELQRIEIRKQDLEQHKDSPGWRVSRVTMFVVGGQLTALIIVAWVVYIIYSLGT</sequence>
<dbReference type="AlphaFoldDB" id="A0AAJ8LK85"/>
<comment type="catalytic activity">
    <reaction evidence="14">
        <text>L-lysyl-glycine(out) = L-lysyl-glycine(in)</text>
        <dbReference type="Rhea" id="RHEA:79407"/>
        <dbReference type="ChEBI" id="CHEBI:191202"/>
    </reaction>
</comment>
<dbReference type="InterPro" id="IPR052187">
    <property type="entry name" value="MFSD1"/>
</dbReference>
<comment type="catalytic activity">
    <reaction evidence="11">
        <text>L-arginyl-glycine(out) = L-arginyl-glycine(in)</text>
        <dbReference type="Rhea" id="RHEA:79391"/>
        <dbReference type="ChEBI" id="CHEBI:229955"/>
    </reaction>
</comment>
<keyword evidence="19" id="KW-0472">Membrane</keyword>
<dbReference type="GO" id="GO:0016020">
    <property type="term" value="C:membrane"/>
    <property type="evidence" value="ECO:0007669"/>
    <property type="project" value="UniProtKB-SubCell"/>
</dbReference>
<reference evidence="20" key="1">
    <citation type="submission" date="2017-08" db="EMBL/GenBank/DDBJ databases">
        <authorList>
            <person name="Cuomo C."/>
            <person name="Billmyre B."/>
            <person name="Heitman J."/>
        </authorList>
    </citation>
    <scope>NUCLEOTIDE SEQUENCE</scope>
    <source>
        <strain evidence="20">CBS 12478</strain>
    </source>
</reference>
<evidence type="ECO:0000256" key="1">
    <source>
        <dbReference type="ARBA" id="ARBA00004141"/>
    </source>
</evidence>
<feature type="transmembrane region" description="Helical" evidence="19">
    <location>
        <begin position="197"/>
        <end position="222"/>
    </location>
</feature>
<feature type="transmembrane region" description="Helical" evidence="19">
    <location>
        <begin position="302"/>
        <end position="319"/>
    </location>
</feature>
<evidence type="ECO:0000256" key="3">
    <source>
        <dbReference type="ARBA" id="ARBA00044878"/>
    </source>
</evidence>
<comment type="catalytic activity">
    <reaction evidence="2">
        <text>L-lysyl-L-alanine(out) = L-lysyl-L-alanine(in)</text>
        <dbReference type="Rhea" id="RHEA:79399"/>
        <dbReference type="ChEBI" id="CHEBI:229954"/>
    </reaction>
</comment>
<evidence type="ECO:0000256" key="19">
    <source>
        <dbReference type="SAM" id="Phobius"/>
    </source>
</evidence>
<organism evidence="20 21">
    <name type="scientific">Kwoniella shandongensis</name>
    <dbReference type="NCBI Taxonomy" id="1734106"/>
    <lineage>
        <taxon>Eukaryota</taxon>
        <taxon>Fungi</taxon>
        <taxon>Dikarya</taxon>
        <taxon>Basidiomycota</taxon>
        <taxon>Agaricomycotina</taxon>
        <taxon>Tremellomycetes</taxon>
        <taxon>Tremellales</taxon>
        <taxon>Cryptococcaceae</taxon>
        <taxon>Kwoniella</taxon>
    </lineage>
</organism>
<feature type="transmembrane region" description="Helical" evidence="19">
    <location>
        <begin position="157"/>
        <end position="176"/>
    </location>
</feature>
<keyword evidence="21" id="KW-1185">Reference proteome</keyword>
<comment type="subcellular location">
    <subcellularLocation>
        <location evidence="1">Membrane</location>
        <topology evidence="1">Multi-pass membrane protein</topology>
    </subcellularLocation>
</comment>
<dbReference type="PANTHER" id="PTHR23512">
    <property type="entry name" value="MAJOR FACILITATOR SUPERFAMILY DOMAIN-CONTAINING PROTEIN 1"/>
    <property type="match status" value="1"/>
</dbReference>
<evidence type="ECO:0000256" key="15">
    <source>
        <dbReference type="ARBA" id="ARBA00044985"/>
    </source>
</evidence>
<comment type="catalytic activity">
    <reaction evidence="8">
        <text>L-aspartyl-L-lysine(out) = L-aspartyl-L-lysine(in)</text>
        <dbReference type="Rhea" id="RHEA:79411"/>
        <dbReference type="ChEBI" id="CHEBI:229953"/>
    </reaction>
</comment>
<comment type="catalytic activity">
    <reaction evidence="6">
        <text>L-lysyl-L-alpha-amino acid(out) = L-lysyl-L-alpha-amino acid(in)</text>
        <dbReference type="Rhea" id="RHEA:79387"/>
        <dbReference type="ChEBI" id="CHEBI:229965"/>
    </reaction>
</comment>
<dbReference type="KEGG" id="ksn:43590952"/>
<comment type="catalytic activity">
    <reaction evidence="9">
        <text>L-arginyl-L-alpha-amino acid(out) = L-arginyl-L-alpha-amino acid(in)</text>
        <dbReference type="Rhea" id="RHEA:79371"/>
        <dbReference type="ChEBI" id="CHEBI:84315"/>
    </reaction>
</comment>
<comment type="subunit">
    <text evidence="18">Homodimer. Interacts with lysosomal protein GLMP (via lumenal domain); the interaction starts while both proteins are still in the endoplasmic reticulum and is required for stabilization of MFSD1 in lysosomes but has no direct effect on its targeting to lysosomes or transporter activity.</text>
</comment>
<dbReference type="SUPFAM" id="SSF103473">
    <property type="entry name" value="MFS general substrate transporter"/>
    <property type="match status" value="1"/>
</dbReference>
<comment type="function">
    <text evidence="17">Lysosomal dipeptide uniporter that selectively exports lysine, arginine or histidine-containing dipeptides with a net positive charge from the lysosome lumen into the cytosol. Could play a role in a specific type of protein O-glycosylation indirectly regulating macrophages migration and tissue invasion. Also essential for liver homeostasis.</text>
</comment>
<dbReference type="Pfam" id="PF07690">
    <property type="entry name" value="MFS_1"/>
    <property type="match status" value="1"/>
</dbReference>
<comment type="catalytic activity">
    <reaction evidence="10">
        <text>L-lysyl-L-lysine(out) = L-lysyl-L-lysine(in)</text>
        <dbReference type="Rhea" id="RHEA:79403"/>
        <dbReference type="ChEBI" id="CHEBI:229956"/>
    </reaction>
</comment>
<comment type="catalytic activity">
    <reaction evidence="4">
        <text>L-alpha-aminoacyl-L-arginine(out) = L-alpha-aminoacyl-L-arginine(in)</text>
        <dbReference type="Rhea" id="RHEA:79367"/>
        <dbReference type="ChEBI" id="CHEBI:229968"/>
    </reaction>
</comment>
<feature type="transmembrane region" description="Helical" evidence="19">
    <location>
        <begin position="81"/>
        <end position="100"/>
    </location>
</feature>
<dbReference type="InterPro" id="IPR036259">
    <property type="entry name" value="MFS_trans_sf"/>
</dbReference>
<evidence type="ECO:0000256" key="9">
    <source>
        <dbReference type="ARBA" id="ARBA00044899"/>
    </source>
</evidence>
<dbReference type="InterPro" id="IPR011701">
    <property type="entry name" value="MFS"/>
</dbReference>
<feature type="transmembrane region" description="Helical" evidence="19">
    <location>
        <begin position="326"/>
        <end position="345"/>
    </location>
</feature>
<evidence type="ECO:0000256" key="18">
    <source>
        <dbReference type="ARBA" id="ARBA00046376"/>
    </source>
</evidence>
<protein>
    <recommendedName>
        <fullName evidence="15">Lysosomal dipeptide transporter MFSD1</fullName>
    </recommendedName>
    <alternativeName>
        <fullName evidence="16">Major facilitator superfamily domain-containing protein 1</fullName>
    </alternativeName>
</protein>
<reference evidence="20" key="2">
    <citation type="submission" date="2024-01" db="EMBL/GenBank/DDBJ databases">
        <title>Comparative genomics of Cryptococcus and Kwoniella reveals pathogenesis evolution and contrasting modes of karyotype evolution via chromosome fusion or intercentromeric recombination.</title>
        <authorList>
            <person name="Coelho M.A."/>
            <person name="David-Palma M."/>
            <person name="Shea T."/>
            <person name="Bowers K."/>
            <person name="McGinley-Smith S."/>
            <person name="Mohammad A.W."/>
            <person name="Gnirke A."/>
            <person name="Yurkov A.M."/>
            <person name="Nowrousian M."/>
            <person name="Sun S."/>
            <person name="Cuomo C.A."/>
            <person name="Heitman J."/>
        </authorList>
    </citation>
    <scope>NUCLEOTIDE SEQUENCE</scope>
    <source>
        <strain evidence="20">CBS 12478</strain>
    </source>
</reference>
<feature type="transmembrane region" description="Helical" evidence="19">
    <location>
        <begin position="478"/>
        <end position="501"/>
    </location>
</feature>
<proteinExistence type="predicted"/>
<evidence type="ECO:0000256" key="10">
    <source>
        <dbReference type="ARBA" id="ARBA00044900"/>
    </source>
</evidence>
<keyword evidence="19" id="KW-0812">Transmembrane</keyword>
<evidence type="ECO:0000256" key="11">
    <source>
        <dbReference type="ARBA" id="ARBA00044903"/>
    </source>
</evidence>
<evidence type="ECO:0000256" key="17">
    <source>
        <dbReference type="ARBA" id="ARBA00045709"/>
    </source>
</evidence>
<comment type="catalytic activity">
    <reaction evidence="13">
        <text>L-alanyl-L-lysine(out) = L-alanyl-L-lysine(in)</text>
        <dbReference type="Rhea" id="RHEA:79415"/>
        <dbReference type="ChEBI" id="CHEBI:192470"/>
    </reaction>
</comment>
<evidence type="ECO:0000256" key="7">
    <source>
        <dbReference type="ARBA" id="ARBA00044893"/>
    </source>
</evidence>
<evidence type="ECO:0000256" key="6">
    <source>
        <dbReference type="ARBA" id="ARBA00044891"/>
    </source>
</evidence>
<feature type="transmembrane region" description="Helical" evidence="19">
    <location>
        <begin position="57"/>
        <end position="75"/>
    </location>
</feature>
<comment type="catalytic activity">
    <reaction evidence="5">
        <text>L-alpha-aminoacyl-L-histidine(out) = L-alpha-aminoacyl-L-histidine(in)</text>
        <dbReference type="Rhea" id="RHEA:79375"/>
        <dbReference type="ChEBI" id="CHEBI:229967"/>
    </reaction>
</comment>
<evidence type="ECO:0000256" key="2">
    <source>
        <dbReference type="ARBA" id="ARBA00044876"/>
    </source>
</evidence>
<name>A0AAJ8LK85_9TREE</name>
<dbReference type="EMBL" id="CP144057">
    <property type="protein sequence ID" value="WWD19427.1"/>
    <property type="molecule type" value="Genomic_DNA"/>
</dbReference>
<dbReference type="RefSeq" id="XP_065823468.1">
    <property type="nucleotide sequence ID" value="XM_065967396.1"/>
</dbReference>
<dbReference type="GeneID" id="43590952"/>
<accession>A0AAJ8LK85</accession>
<comment type="catalytic activity">
    <reaction evidence="12">
        <text>L-histidyl-L-alpha-amino acid(out) = L-histidyl-L-alpha-amino acid(in)</text>
        <dbReference type="Rhea" id="RHEA:79379"/>
        <dbReference type="ChEBI" id="CHEBI:229964"/>
    </reaction>
</comment>
<evidence type="ECO:0000256" key="13">
    <source>
        <dbReference type="ARBA" id="ARBA00044919"/>
    </source>
</evidence>